<dbReference type="PANTHER" id="PTHR43350:SF2">
    <property type="entry name" value="GROES-LIKE ZINC-BINDING ALCOHOL DEHYDROGENASE FAMILY PROTEIN"/>
    <property type="match status" value="1"/>
</dbReference>
<keyword evidence="8" id="KW-1185">Reference proteome</keyword>
<dbReference type="InterPro" id="IPR013154">
    <property type="entry name" value="ADH-like_N"/>
</dbReference>
<dbReference type="SUPFAM" id="SSF51735">
    <property type="entry name" value="NAD(P)-binding Rossmann-fold domains"/>
    <property type="match status" value="1"/>
</dbReference>
<name>A0ABV5ZT74_9PSEU</name>
<evidence type="ECO:0000313" key="8">
    <source>
        <dbReference type="Proteomes" id="UP001589693"/>
    </source>
</evidence>
<evidence type="ECO:0000256" key="3">
    <source>
        <dbReference type="ARBA" id="ARBA00022723"/>
    </source>
</evidence>
<comment type="caution">
    <text evidence="7">The sequence shown here is derived from an EMBL/GenBank/DDBJ whole genome shotgun (WGS) entry which is preliminary data.</text>
</comment>
<comment type="similarity">
    <text evidence="2">Belongs to the zinc-containing alcohol dehydrogenase family.</text>
</comment>
<accession>A0ABV5ZT74</accession>
<dbReference type="Gene3D" id="3.40.50.720">
    <property type="entry name" value="NAD(P)-binding Rossmann-like Domain"/>
    <property type="match status" value="1"/>
</dbReference>
<dbReference type="SUPFAM" id="SSF50129">
    <property type="entry name" value="GroES-like"/>
    <property type="match status" value="1"/>
</dbReference>
<dbReference type="RefSeq" id="WP_377850541.1">
    <property type="nucleotide sequence ID" value="NZ_JBHLZU010000005.1"/>
</dbReference>
<gene>
    <name evidence="7" type="ORF">ACFFQA_05570</name>
</gene>
<reference evidence="7 8" key="1">
    <citation type="submission" date="2024-09" db="EMBL/GenBank/DDBJ databases">
        <authorList>
            <person name="Sun Q."/>
            <person name="Mori K."/>
        </authorList>
    </citation>
    <scope>NUCLEOTIDE SEQUENCE [LARGE SCALE GENOMIC DNA]</scope>
    <source>
        <strain evidence="7 8">TBRC 7907</strain>
    </source>
</reference>
<organism evidence="7 8">
    <name type="scientific">Allokutzneria oryzae</name>
    <dbReference type="NCBI Taxonomy" id="1378989"/>
    <lineage>
        <taxon>Bacteria</taxon>
        <taxon>Bacillati</taxon>
        <taxon>Actinomycetota</taxon>
        <taxon>Actinomycetes</taxon>
        <taxon>Pseudonocardiales</taxon>
        <taxon>Pseudonocardiaceae</taxon>
        <taxon>Allokutzneria</taxon>
    </lineage>
</organism>
<evidence type="ECO:0000313" key="7">
    <source>
        <dbReference type="EMBL" id="MFB9903403.1"/>
    </source>
</evidence>
<dbReference type="Gene3D" id="3.90.180.10">
    <property type="entry name" value="Medium-chain alcohol dehydrogenases, catalytic domain"/>
    <property type="match status" value="2"/>
</dbReference>
<evidence type="ECO:0000256" key="1">
    <source>
        <dbReference type="ARBA" id="ARBA00001947"/>
    </source>
</evidence>
<proteinExistence type="inferred from homology"/>
<dbReference type="Pfam" id="PF08240">
    <property type="entry name" value="ADH_N"/>
    <property type="match status" value="1"/>
</dbReference>
<protein>
    <submittedName>
        <fullName evidence="7">Alcohol dehydrogenase catalytic domain-containing protein</fullName>
    </submittedName>
</protein>
<keyword evidence="4" id="KW-0862">Zinc</keyword>
<sequence>MRVELGPDGPRLLHTEPLRPNGEHAVRVRVELAGLCRSDLKEVVGNRHGVSQFGHELVAVVEESSLGDLPPGTRVSLDPNVPLERGTGFATTMWAAGPADRLRAAFPVVPTDVDARRLVFTEPLACAQHCLGAAARHIGEDLAGLRIGVLGAGTAGALIAGLAHALGAEVTLGNRSQDRSEFLRSRAVLDAPVGPLAEMPTDGFDVAIVATSFVLPEVLREALRTVVPGGLVLLYGGTAPGDALPGLDCDLDTVRRGELLVTTEWDGKPVRVGGSYGTVQDDFGAAVRALVELDPATLPVERMITDEIPLEALPDTIRTHLAERPLGKTLIRPGVL</sequence>
<keyword evidence="3" id="KW-0479">Metal-binding</keyword>
<dbReference type="EMBL" id="JBHLZU010000005">
    <property type="protein sequence ID" value="MFB9903403.1"/>
    <property type="molecule type" value="Genomic_DNA"/>
</dbReference>
<comment type="cofactor">
    <cofactor evidence="1">
        <name>Zn(2+)</name>
        <dbReference type="ChEBI" id="CHEBI:29105"/>
    </cofactor>
</comment>
<dbReference type="InterPro" id="IPR036291">
    <property type="entry name" value="NAD(P)-bd_dom_sf"/>
</dbReference>
<evidence type="ECO:0000256" key="2">
    <source>
        <dbReference type="ARBA" id="ARBA00008072"/>
    </source>
</evidence>
<evidence type="ECO:0000256" key="5">
    <source>
        <dbReference type="ARBA" id="ARBA00023002"/>
    </source>
</evidence>
<keyword evidence="5" id="KW-0560">Oxidoreductase</keyword>
<dbReference type="InterPro" id="IPR011032">
    <property type="entry name" value="GroES-like_sf"/>
</dbReference>
<feature type="domain" description="Alcohol dehydrogenase-like N-terminal" evidence="6">
    <location>
        <begin position="22"/>
        <end position="80"/>
    </location>
</feature>
<evidence type="ECO:0000256" key="4">
    <source>
        <dbReference type="ARBA" id="ARBA00022833"/>
    </source>
</evidence>
<dbReference type="Proteomes" id="UP001589693">
    <property type="component" value="Unassembled WGS sequence"/>
</dbReference>
<evidence type="ECO:0000259" key="6">
    <source>
        <dbReference type="Pfam" id="PF08240"/>
    </source>
</evidence>
<dbReference type="PANTHER" id="PTHR43350">
    <property type="entry name" value="NAD-DEPENDENT ALCOHOL DEHYDROGENASE"/>
    <property type="match status" value="1"/>
</dbReference>